<dbReference type="PANTHER" id="PTHR43619">
    <property type="entry name" value="S-ADENOSYL-L-METHIONINE-DEPENDENT METHYLTRANSFERASE YKTD-RELATED"/>
    <property type="match status" value="1"/>
</dbReference>
<dbReference type="Pfam" id="PF04072">
    <property type="entry name" value="LCM"/>
    <property type="match status" value="1"/>
</dbReference>
<evidence type="ECO:0000313" key="5">
    <source>
        <dbReference type="EMBL" id="SFU79406.1"/>
    </source>
</evidence>
<dbReference type="GO" id="GO:0032259">
    <property type="term" value="P:methylation"/>
    <property type="evidence" value="ECO:0007669"/>
    <property type="project" value="UniProtKB-KW"/>
</dbReference>
<keyword evidence="4" id="KW-0949">S-adenosyl-L-methionine</keyword>
<gene>
    <name evidence="5" type="ORF">SAMN05421543_10884</name>
</gene>
<evidence type="ECO:0000256" key="4">
    <source>
        <dbReference type="RuleBase" id="RU362030"/>
    </source>
</evidence>
<dbReference type="InterPro" id="IPR029063">
    <property type="entry name" value="SAM-dependent_MTases_sf"/>
</dbReference>
<sequence length="350" mass="39327">MERGVCEQAPPNFILTKIFMCGMMEFKCIEFSPFACYAFAEYPIPPHGWDGAQEEDIQLKANPMSVTALMTAFIRAYHATHDDPVIFNDSLAYSLIPEERRHLIEQGLKAALQAHDGEAGASLSSLLQSMGLPNVVTRSRYTEEKLQSEMQKGVRQYVILGAGLDTFALRHQHLLEQGQIEVFEVDQPATQAFKRERLTNLGWEIPAGLHFVSTDFTQERVAEALARTSYNPRVKSLFSLLGVTMYLPPNDVFETLRSITRIAPAGSSVIFDYHTETDANLNEIRKELQKMGESMNTTFDPDLLAADLRKLGLDVVEDFGPAAIQERYFKGNAHGYHANENVHLAWAVVR</sequence>
<dbReference type="InterPro" id="IPR011610">
    <property type="entry name" value="SAM_mthyl_Trfase_ML2640-like"/>
</dbReference>
<name>A0A1I7J2G2_9BACL</name>
<keyword evidence="2 4" id="KW-0489">Methyltransferase</keyword>
<dbReference type="RefSeq" id="WP_245783912.1">
    <property type="nucleotide sequence ID" value="NZ_FPBV01000008.1"/>
</dbReference>
<evidence type="ECO:0000256" key="2">
    <source>
        <dbReference type="ARBA" id="ARBA00022603"/>
    </source>
</evidence>
<dbReference type="InterPro" id="IPR007213">
    <property type="entry name" value="Ppm1/Ppm2/Tcmp"/>
</dbReference>
<comment type="similarity">
    <text evidence="1 4">Belongs to the UPF0677 family.</text>
</comment>
<proteinExistence type="inferred from homology"/>
<evidence type="ECO:0000256" key="1">
    <source>
        <dbReference type="ARBA" id="ARBA00008138"/>
    </source>
</evidence>
<comment type="function">
    <text evidence="4">Exhibits S-adenosyl-L-methionine-dependent methyltransferase activity.</text>
</comment>
<protein>
    <recommendedName>
        <fullName evidence="4">S-adenosyl-L-methionine-dependent methyltransferase</fullName>
        <ecNumber evidence="4">2.1.1.-</ecNumber>
    </recommendedName>
</protein>
<dbReference type="Gene3D" id="3.40.50.150">
    <property type="entry name" value="Vaccinia Virus protein VP39"/>
    <property type="match status" value="1"/>
</dbReference>
<dbReference type="GO" id="GO:0008168">
    <property type="term" value="F:methyltransferase activity"/>
    <property type="evidence" value="ECO:0007669"/>
    <property type="project" value="UniProtKB-UniRule"/>
</dbReference>
<organism evidence="5 6">
    <name type="scientific">Alicyclobacillus macrosporangiidus</name>
    <dbReference type="NCBI Taxonomy" id="392015"/>
    <lineage>
        <taxon>Bacteria</taxon>
        <taxon>Bacillati</taxon>
        <taxon>Bacillota</taxon>
        <taxon>Bacilli</taxon>
        <taxon>Bacillales</taxon>
        <taxon>Alicyclobacillaceae</taxon>
        <taxon>Alicyclobacillus</taxon>
    </lineage>
</organism>
<dbReference type="PANTHER" id="PTHR43619:SF2">
    <property type="entry name" value="S-ADENOSYL-L-METHIONINE-DEPENDENT METHYLTRANSFERASES SUPERFAMILY PROTEIN"/>
    <property type="match status" value="1"/>
</dbReference>
<reference evidence="6" key="1">
    <citation type="submission" date="2016-10" db="EMBL/GenBank/DDBJ databases">
        <authorList>
            <person name="Varghese N."/>
        </authorList>
    </citation>
    <scope>NUCLEOTIDE SEQUENCE [LARGE SCALE GENOMIC DNA]</scope>
    <source>
        <strain evidence="6">DSM 17980</strain>
    </source>
</reference>
<dbReference type="STRING" id="392015.SAMN05421543_10884"/>
<evidence type="ECO:0000256" key="3">
    <source>
        <dbReference type="ARBA" id="ARBA00022679"/>
    </source>
</evidence>
<dbReference type="AlphaFoldDB" id="A0A1I7J2G2"/>
<dbReference type="EC" id="2.1.1.-" evidence="4"/>
<accession>A0A1I7J2G2</accession>
<keyword evidence="3 5" id="KW-0808">Transferase</keyword>
<keyword evidence="6" id="KW-1185">Reference proteome</keyword>
<evidence type="ECO:0000313" key="6">
    <source>
        <dbReference type="Proteomes" id="UP000183508"/>
    </source>
</evidence>
<dbReference type="Proteomes" id="UP000183508">
    <property type="component" value="Unassembled WGS sequence"/>
</dbReference>
<dbReference type="SUPFAM" id="SSF53335">
    <property type="entry name" value="S-adenosyl-L-methionine-dependent methyltransferases"/>
    <property type="match status" value="1"/>
</dbReference>
<dbReference type="EMBL" id="FPBV01000008">
    <property type="protein sequence ID" value="SFU79406.1"/>
    <property type="molecule type" value="Genomic_DNA"/>
</dbReference>
<dbReference type="NCBIfam" id="TIGR00027">
    <property type="entry name" value="mthyl_TIGR00027"/>
    <property type="match status" value="1"/>
</dbReference>